<dbReference type="PANTHER" id="PTHR43126">
    <property type="entry name" value="D-ALANYL-D-ALANINE DIPEPTIDASE"/>
    <property type="match status" value="1"/>
</dbReference>
<gene>
    <name evidence="11" type="ordered locus">Desti_5152</name>
</gene>
<dbReference type="InterPro" id="IPR009045">
    <property type="entry name" value="Zn_M74/Hedgehog-like"/>
</dbReference>
<evidence type="ECO:0000313" key="11">
    <source>
        <dbReference type="EMBL" id="AFM27755.1"/>
    </source>
</evidence>
<feature type="signal peptide" evidence="10">
    <location>
        <begin position="1"/>
        <end position="19"/>
    </location>
</feature>
<dbReference type="GO" id="GO:0071555">
    <property type="term" value="P:cell wall organization"/>
    <property type="evidence" value="ECO:0007669"/>
    <property type="project" value="UniProtKB-KW"/>
</dbReference>
<evidence type="ECO:0000256" key="9">
    <source>
        <dbReference type="PIRNR" id="PIRNR026671"/>
    </source>
</evidence>
<dbReference type="GO" id="GO:0046872">
    <property type="term" value="F:metal ion binding"/>
    <property type="evidence" value="ECO:0007669"/>
    <property type="project" value="UniProtKB-KW"/>
</dbReference>
<dbReference type="AlphaFoldDB" id="I4CDW4"/>
<evidence type="ECO:0000256" key="10">
    <source>
        <dbReference type="SAM" id="SignalP"/>
    </source>
</evidence>
<dbReference type="KEGG" id="dti:Desti_5152"/>
<dbReference type="OrthoDB" id="9801430at2"/>
<dbReference type="HOGENOM" id="CLU_060744_0_1_7"/>
<feature type="chain" id="PRO_5003687199" description="D-alanyl-D-alanine dipeptidase" evidence="10">
    <location>
        <begin position="20"/>
        <end position="208"/>
    </location>
</feature>
<keyword evidence="4 9" id="KW-0378">Hydrolase</keyword>
<keyword evidence="3" id="KW-0479">Metal-binding</keyword>
<evidence type="ECO:0000256" key="5">
    <source>
        <dbReference type="ARBA" id="ARBA00022833"/>
    </source>
</evidence>
<dbReference type="Gene3D" id="3.30.1380.10">
    <property type="match status" value="1"/>
</dbReference>
<protein>
    <recommendedName>
        <fullName evidence="9">D-alanyl-D-alanine dipeptidase</fullName>
        <shortName evidence="9">D-Ala-D-Ala dipeptidase</shortName>
        <ecNumber evidence="9">3.4.13.22</ecNumber>
    </recommendedName>
</protein>
<evidence type="ECO:0000256" key="1">
    <source>
        <dbReference type="ARBA" id="ARBA00001362"/>
    </source>
</evidence>
<keyword evidence="10" id="KW-0732">Signal</keyword>
<comment type="catalytic activity">
    <reaction evidence="1 9">
        <text>D-alanyl-D-alanine + H2O = 2 D-alanine</text>
        <dbReference type="Rhea" id="RHEA:20661"/>
        <dbReference type="ChEBI" id="CHEBI:15377"/>
        <dbReference type="ChEBI" id="CHEBI:57416"/>
        <dbReference type="ChEBI" id="CHEBI:57822"/>
        <dbReference type="EC" id="3.4.13.22"/>
    </reaction>
</comment>
<keyword evidence="12" id="KW-1185">Reference proteome</keyword>
<dbReference type="GO" id="GO:0008237">
    <property type="term" value="F:metallopeptidase activity"/>
    <property type="evidence" value="ECO:0007669"/>
    <property type="project" value="UniProtKB-KW"/>
</dbReference>
<comment type="function">
    <text evidence="9">Catalyzes hydrolysis of the D-alanyl-D-alanine dipeptide.</text>
</comment>
<accession>I4CDW4</accession>
<dbReference type="Pfam" id="PF01427">
    <property type="entry name" value="Peptidase_M15"/>
    <property type="match status" value="1"/>
</dbReference>
<dbReference type="PANTHER" id="PTHR43126:SF1">
    <property type="entry name" value="D-ALANYL-D-ALANINE DIPEPTIDASE"/>
    <property type="match status" value="1"/>
</dbReference>
<reference evidence="12" key="1">
    <citation type="submission" date="2012-06" db="EMBL/GenBank/DDBJ databases">
        <title>Complete sequence of chromosome of Desulfomonile tiedjei DSM 6799.</title>
        <authorList>
            <person name="Lucas S."/>
            <person name="Copeland A."/>
            <person name="Lapidus A."/>
            <person name="Glavina del Rio T."/>
            <person name="Dalin E."/>
            <person name="Tice H."/>
            <person name="Bruce D."/>
            <person name="Goodwin L."/>
            <person name="Pitluck S."/>
            <person name="Peters L."/>
            <person name="Ovchinnikova G."/>
            <person name="Zeytun A."/>
            <person name="Lu M."/>
            <person name="Kyrpides N."/>
            <person name="Mavromatis K."/>
            <person name="Ivanova N."/>
            <person name="Brettin T."/>
            <person name="Detter J.C."/>
            <person name="Han C."/>
            <person name="Larimer F."/>
            <person name="Land M."/>
            <person name="Hauser L."/>
            <person name="Markowitz V."/>
            <person name="Cheng J.-F."/>
            <person name="Hugenholtz P."/>
            <person name="Woyke T."/>
            <person name="Wu D."/>
            <person name="Spring S."/>
            <person name="Schroeder M."/>
            <person name="Brambilla E."/>
            <person name="Klenk H.-P."/>
            <person name="Eisen J.A."/>
        </authorList>
    </citation>
    <scope>NUCLEOTIDE SEQUENCE [LARGE SCALE GENOMIC DNA]</scope>
    <source>
        <strain evidence="12">ATCC 49306 / DSM 6799 / DCB-1</strain>
    </source>
</reference>
<proteinExistence type="inferred from homology"/>
<dbReference type="RefSeq" id="WP_014812857.1">
    <property type="nucleotide sequence ID" value="NC_018025.1"/>
</dbReference>
<evidence type="ECO:0000256" key="7">
    <source>
        <dbReference type="ARBA" id="ARBA00023049"/>
    </source>
</evidence>
<sequence>MTRTCAFFLVWCSVYSHLAALTRESSAWSLPDHFVYVEDVIPNVKVDLRYFTDRNFLGRRVDGYLKPRLILTREAAEALGKVREELNGFGLDLKIFDGYRPQRALNDFVRWAKDPSDMKTQTEYYPKFEKKEDLFKEQYLVERSSHSRGSAVDLTIVFSDRQGGTSELEMGTPFDFFGPESHPASALVSAECRAHRMLLQVIIMGPTL</sequence>
<name>I4CDW4_DESTA</name>
<organism evidence="11 12">
    <name type="scientific">Desulfomonile tiedjei (strain ATCC 49306 / DSM 6799 / DCB-1)</name>
    <dbReference type="NCBI Taxonomy" id="706587"/>
    <lineage>
        <taxon>Bacteria</taxon>
        <taxon>Pseudomonadati</taxon>
        <taxon>Thermodesulfobacteriota</taxon>
        <taxon>Desulfomonilia</taxon>
        <taxon>Desulfomonilales</taxon>
        <taxon>Desulfomonilaceae</taxon>
        <taxon>Desulfomonile</taxon>
    </lineage>
</organism>
<evidence type="ECO:0000256" key="2">
    <source>
        <dbReference type="ARBA" id="ARBA00022670"/>
    </source>
</evidence>
<keyword evidence="6 9" id="KW-0224">Dipeptidase</keyword>
<dbReference type="InterPro" id="IPR000755">
    <property type="entry name" value="A_A_dipeptidase"/>
</dbReference>
<dbReference type="CDD" id="cd14817">
    <property type="entry name" value="D-Ala-D-Ala_dipeptidase_VanX"/>
    <property type="match status" value="1"/>
</dbReference>
<dbReference type="eggNOG" id="COG2173">
    <property type="taxonomic scope" value="Bacteria"/>
</dbReference>
<dbReference type="EC" id="3.4.13.22" evidence="9"/>
<dbReference type="STRING" id="706587.Desti_5152"/>
<keyword evidence="8 9" id="KW-0961">Cell wall biogenesis/degradation</keyword>
<dbReference type="GO" id="GO:0006508">
    <property type="term" value="P:proteolysis"/>
    <property type="evidence" value="ECO:0007669"/>
    <property type="project" value="UniProtKB-KW"/>
</dbReference>
<evidence type="ECO:0000256" key="3">
    <source>
        <dbReference type="ARBA" id="ARBA00022723"/>
    </source>
</evidence>
<keyword evidence="7 9" id="KW-0482">Metalloprotease</keyword>
<evidence type="ECO:0000256" key="4">
    <source>
        <dbReference type="ARBA" id="ARBA00022801"/>
    </source>
</evidence>
<evidence type="ECO:0000256" key="8">
    <source>
        <dbReference type="ARBA" id="ARBA00023316"/>
    </source>
</evidence>
<keyword evidence="5" id="KW-0862">Zinc</keyword>
<dbReference type="PIRSF" id="PIRSF026671">
    <property type="entry name" value="AA_dipeptidase"/>
    <property type="match status" value="1"/>
</dbReference>
<keyword evidence="2 9" id="KW-0645">Protease</keyword>
<comment type="similarity">
    <text evidence="9">Belongs to the peptidase M15D family.</text>
</comment>
<dbReference type="GO" id="GO:0160237">
    <property type="term" value="F:D-Ala-D-Ala dipeptidase activity"/>
    <property type="evidence" value="ECO:0007669"/>
    <property type="project" value="UniProtKB-EC"/>
</dbReference>
<dbReference type="SUPFAM" id="SSF55166">
    <property type="entry name" value="Hedgehog/DD-peptidase"/>
    <property type="match status" value="1"/>
</dbReference>
<evidence type="ECO:0000256" key="6">
    <source>
        <dbReference type="ARBA" id="ARBA00022997"/>
    </source>
</evidence>
<dbReference type="EMBL" id="CP003360">
    <property type="protein sequence ID" value="AFM27755.1"/>
    <property type="molecule type" value="Genomic_DNA"/>
</dbReference>
<dbReference type="Proteomes" id="UP000006055">
    <property type="component" value="Chromosome"/>
</dbReference>
<evidence type="ECO:0000313" key="12">
    <source>
        <dbReference type="Proteomes" id="UP000006055"/>
    </source>
</evidence>